<sequence>MAPDSPYPGELQATSGNLKAILDQLFGIKIRDVDRDIEDVPSLHGDLWLDNDGCLNPEIAKEYQERLSLGALPKVDENGIKSCIEPAIRSRLGKRMRVSLLGKNTENERLYLHEALVRLAEGHHPASWAG</sequence>
<reference evidence="1 2" key="1">
    <citation type="journal article" date="2024" name="Nat. Commun.">
        <title>Phylogenomics reveals the evolutionary origins of lichenization in chlorophyte algae.</title>
        <authorList>
            <person name="Puginier C."/>
            <person name="Libourel C."/>
            <person name="Otte J."/>
            <person name="Skaloud P."/>
            <person name="Haon M."/>
            <person name="Grisel S."/>
            <person name="Petersen M."/>
            <person name="Berrin J.G."/>
            <person name="Delaux P.M."/>
            <person name="Dal Grande F."/>
            <person name="Keller J."/>
        </authorList>
    </citation>
    <scope>NUCLEOTIDE SEQUENCE [LARGE SCALE GENOMIC DNA]</scope>
    <source>
        <strain evidence="1 2">SAG 2523</strain>
    </source>
</reference>
<protein>
    <submittedName>
        <fullName evidence="1">Uncharacterized protein</fullName>
    </submittedName>
</protein>
<accession>A0AAW1T8C4</accession>
<organism evidence="1 2">
    <name type="scientific">Apatococcus fuscideae</name>
    <dbReference type="NCBI Taxonomy" id="2026836"/>
    <lineage>
        <taxon>Eukaryota</taxon>
        <taxon>Viridiplantae</taxon>
        <taxon>Chlorophyta</taxon>
        <taxon>core chlorophytes</taxon>
        <taxon>Trebouxiophyceae</taxon>
        <taxon>Chlorellales</taxon>
        <taxon>Chlorellaceae</taxon>
        <taxon>Apatococcus</taxon>
    </lineage>
</organism>
<evidence type="ECO:0000313" key="2">
    <source>
        <dbReference type="Proteomes" id="UP001485043"/>
    </source>
</evidence>
<name>A0AAW1T8C4_9CHLO</name>
<dbReference type="AlphaFoldDB" id="A0AAW1T8C4"/>
<gene>
    <name evidence="1" type="ORF">WJX84_004351</name>
</gene>
<evidence type="ECO:0000313" key="1">
    <source>
        <dbReference type="EMBL" id="KAK9865976.1"/>
    </source>
</evidence>
<proteinExistence type="predicted"/>
<dbReference type="Proteomes" id="UP001485043">
    <property type="component" value="Unassembled WGS sequence"/>
</dbReference>
<comment type="caution">
    <text evidence="1">The sequence shown here is derived from an EMBL/GenBank/DDBJ whole genome shotgun (WGS) entry which is preliminary data.</text>
</comment>
<dbReference type="EMBL" id="JALJOV010000200">
    <property type="protein sequence ID" value="KAK9865976.1"/>
    <property type="molecule type" value="Genomic_DNA"/>
</dbReference>
<keyword evidence="2" id="KW-1185">Reference proteome</keyword>